<organism evidence="1 2">
    <name type="scientific">Populus alba x Populus x berolinensis</name>
    <dbReference type="NCBI Taxonomy" id="444605"/>
    <lineage>
        <taxon>Eukaryota</taxon>
        <taxon>Viridiplantae</taxon>
        <taxon>Streptophyta</taxon>
        <taxon>Embryophyta</taxon>
        <taxon>Tracheophyta</taxon>
        <taxon>Spermatophyta</taxon>
        <taxon>Magnoliopsida</taxon>
        <taxon>eudicotyledons</taxon>
        <taxon>Gunneridae</taxon>
        <taxon>Pentapetalae</taxon>
        <taxon>rosids</taxon>
        <taxon>fabids</taxon>
        <taxon>Malpighiales</taxon>
        <taxon>Salicaceae</taxon>
        <taxon>Saliceae</taxon>
        <taxon>Populus</taxon>
    </lineage>
</organism>
<sequence length="77" mass="8760">MEACVDISTDIFLYGSLDLIRSHCNSTGHRGHLLDAAERKPHLQQSSAVSVRTWRVLCYQNMKTREISMQIVNKNGK</sequence>
<accession>A0AAD6W321</accession>
<reference evidence="1" key="1">
    <citation type="journal article" date="2023" name="Mol. Ecol. Resour.">
        <title>Chromosome-level genome assembly of a triploid poplar Populus alba 'Berolinensis'.</title>
        <authorList>
            <person name="Chen S."/>
            <person name="Yu Y."/>
            <person name="Wang X."/>
            <person name="Wang S."/>
            <person name="Zhang T."/>
            <person name="Zhou Y."/>
            <person name="He R."/>
            <person name="Meng N."/>
            <person name="Wang Y."/>
            <person name="Liu W."/>
            <person name="Liu Z."/>
            <person name="Liu J."/>
            <person name="Guo Q."/>
            <person name="Huang H."/>
            <person name="Sederoff R.R."/>
            <person name="Wang G."/>
            <person name="Qu G."/>
            <person name="Chen S."/>
        </authorList>
    </citation>
    <scope>NUCLEOTIDE SEQUENCE</scope>
    <source>
        <strain evidence="1">SC-2020</strain>
    </source>
</reference>
<gene>
    <name evidence="1" type="ORF">NC653_013477</name>
</gene>
<comment type="caution">
    <text evidence="1">The sequence shown here is derived from an EMBL/GenBank/DDBJ whole genome shotgun (WGS) entry which is preliminary data.</text>
</comment>
<name>A0AAD6W321_9ROSI</name>
<dbReference type="EMBL" id="JAQIZT010000005">
    <property type="protein sequence ID" value="KAJ6996901.1"/>
    <property type="molecule type" value="Genomic_DNA"/>
</dbReference>
<evidence type="ECO:0000313" key="1">
    <source>
        <dbReference type="EMBL" id="KAJ6996901.1"/>
    </source>
</evidence>
<proteinExistence type="predicted"/>
<evidence type="ECO:0000313" key="2">
    <source>
        <dbReference type="Proteomes" id="UP001164929"/>
    </source>
</evidence>
<dbReference type="Proteomes" id="UP001164929">
    <property type="component" value="Chromosome 5"/>
</dbReference>
<keyword evidence="2" id="KW-1185">Reference proteome</keyword>
<dbReference type="AlphaFoldDB" id="A0AAD6W321"/>
<protein>
    <submittedName>
        <fullName evidence="1">Uncharacterized protein</fullName>
    </submittedName>
</protein>